<protein>
    <recommendedName>
        <fullName evidence="7">Glycerol dehydrogenase</fullName>
        <ecNumber evidence="6">1.1.1.6</ecNumber>
    </recommendedName>
</protein>
<dbReference type="PROSITE" id="PS00913">
    <property type="entry name" value="ADH_IRON_1"/>
    <property type="match status" value="1"/>
</dbReference>
<dbReference type="PANTHER" id="PTHR43616:SF5">
    <property type="entry name" value="GLYCEROL DEHYDROGENASE 1"/>
    <property type="match status" value="1"/>
</dbReference>
<dbReference type="AlphaFoldDB" id="A0A383TDN6"/>
<gene>
    <name evidence="13" type="ORF">TART1_0758</name>
</gene>
<comment type="similarity">
    <text evidence="1">Belongs to the iron-containing alcohol dehydrogenase family.</text>
</comment>
<dbReference type="EC" id="1.1.1.6" evidence="6"/>
<dbReference type="GO" id="GO:0046872">
    <property type="term" value="F:metal ion binding"/>
    <property type="evidence" value="ECO:0007669"/>
    <property type="project" value="UniProtKB-KW"/>
</dbReference>
<dbReference type="Gene3D" id="3.40.50.1970">
    <property type="match status" value="1"/>
</dbReference>
<evidence type="ECO:0000259" key="12">
    <source>
        <dbReference type="Pfam" id="PF00465"/>
    </source>
</evidence>
<dbReference type="Gene3D" id="1.20.1090.10">
    <property type="entry name" value="Dehydroquinate synthase-like - alpha domain"/>
    <property type="match status" value="1"/>
</dbReference>
<comment type="cofactor">
    <cofactor evidence="9">
        <name>Zn(2+)</name>
        <dbReference type="ChEBI" id="CHEBI:29105"/>
    </cofactor>
    <text evidence="9">Binds 1 zinc ion per subunit.</text>
</comment>
<evidence type="ECO:0000256" key="7">
    <source>
        <dbReference type="ARBA" id="ARBA00040132"/>
    </source>
</evidence>
<dbReference type="SUPFAM" id="SSF56796">
    <property type="entry name" value="Dehydroquinate synthase-like"/>
    <property type="match status" value="1"/>
</dbReference>
<dbReference type="Pfam" id="PF00465">
    <property type="entry name" value="Fe-ADH"/>
    <property type="match status" value="1"/>
</dbReference>
<dbReference type="PANTHER" id="PTHR43616">
    <property type="entry name" value="GLYCEROL DEHYDROGENASE"/>
    <property type="match status" value="1"/>
</dbReference>
<keyword evidence="4 11" id="KW-0520">NAD</keyword>
<keyword evidence="2 9" id="KW-0479">Metal-binding</keyword>
<feature type="binding site" evidence="11">
    <location>
        <begin position="93"/>
        <end position="97"/>
    </location>
    <ligand>
        <name>NAD(+)</name>
        <dbReference type="ChEBI" id="CHEBI:57540"/>
    </ligand>
</feature>
<name>A0A383TDN6_9LACT</name>
<dbReference type="InterPro" id="IPR018211">
    <property type="entry name" value="ADH_Fe_CS"/>
</dbReference>
<evidence type="ECO:0000256" key="6">
    <source>
        <dbReference type="ARBA" id="ARBA00039147"/>
    </source>
</evidence>
<dbReference type="NCBIfam" id="NF006941">
    <property type="entry name" value="PRK09423.1"/>
    <property type="match status" value="1"/>
</dbReference>
<feature type="binding site" evidence="11">
    <location>
        <position position="124"/>
    </location>
    <ligand>
        <name>NAD(+)</name>
        <dbReference type="ChEBI" id="CHEBI:57540"/>
    </ligand>
</feature>
<feature type="domain" description="Alcohol dehydrogenase iron-type/glycerol dehydrogenase GldA" evidence="12">
    <location>
        <begin position="9"/>
        <end position="153"/>
    </location>
</feature>
<evidence type="ECO:0000256" key="5">
    <source>
        <dbReference type="ARBA" id="ARBA00037918"/>
    </source>
</evidence>
<feature type="binding site" evidence="11">
    <location>
        <position position="130"/>
    </location>
    <ligand>
        <name>NAD(+)</name>
        <dbReference type="ChEBI" id="CHEBI:57540"/>
    </ligand>
</feature>
<evidence type="ECO:0000256" key="11">
    <source>
        <dbReference type="PIRSR" id="PIRSR000112-3"/>
    </source>
</evidence>
<dbReference type="InterPro" id="IPR016205">
    <property type="entry name" value="Glycerol_DH"/>
</dbReference>
<sequence length="365" mass="38814">MAYHVFRSPSRYIQGVGAIDILGKETAVYGKRAFLLTDDFVWGLLQEKVERALEGFPYHYEAFTGEASIDEMVRLADAVADVTADVVIGLGGGKIIDVAKGIAAACDLPVVIVPTTVSTDAPTSAISVLYTEDGLFDHYRFYAKNPDLVLVDTQIVIQAPIRFFASGMADALATCAEALATKASGENALAGGLPTIAGTAIAEACEETLFREGLSAFAAVQKGLVTPAVEAIVEANTLLSGLGFENGGLAAAHAIHNGFTAIKGEVHRLTHGEIVGFCLLVQLILEERPQEEFKRYSRFLAAIGMPTTLAEMHLTGATREELLEIGKLAVAPSNTMKNLNKNITAEQVVAAILAVDTFIGKEEKE</sequence>
<comment type="pathway">
    <text evidence="5">Polyol metabolism; glycerol fermentation; glycerone phosphate from glycerol (oxidative route): step 1/2.</text>
</comment>
<accession>A0A383TDN6</accession>
<evidence type="ECO:0000256" key="8">
    <source>
        <dbReference type="ARBA" id="ARBA00049006"/>
    </source>
</evidence>
<feature type="binding site" evidence="9">
    <location>
        <position position="271"/>
    </location>
    <ligand>
        <name>glycerol</name>
        <dbReference type="ChEBI" id="CHEBI:17754"/>
    </ligand>
</feature>
<evidence type="ECO:0000256" key="2">
    <source>
        <dbReference type="ARBA" id="ARBA00022723"/>
    </source>
</evidence>
<comment type="catalytic activity">
    <reaction evidence="8">
        <text>glycerol + NAD(+) = dihydroxyacetone + NADH + H(+)</text>
        <dbReference type="Rhea" id="RHEA:13769"/>
        <dbReference type="ChEBI" id="CHEBI:15378"/>
        <dbReference type="ChEBI" id="CHEBI:16016"/>
        <dbReference type="ChEBI" id="CHEBI:17754"/>
        <dbReference type="ChEBI" id="CHEBI:57540"/>
        <dbReference type="ChEBI" id="CHEBI:57945"/>
        <dbReference type="EC" id="1.1.1.6"/>
    </reaction>
</comment>
<keyword evidence="3" id="KW-0560">Oxidoreductase</keyword>
<evidence type="ECO:0000313" key="13">
    <source>
        <dbReference type="EMBL" id="SYZ77987.1"/>
    </source>
</evidence>
<dbReference type="InterPro" id="IPR001670">
    <property type="entry name" value="ADH_Fe/GldA"/>
</dbReference>
<evidence type="ECO:0000256" key="4">
    <source>
        <dbReference type="ARBA" id="ARBA00023027"/>
    </source>
</evidence>
<evidence type="ECO:0000313" key="14">
    <source>
        <dbReference type="Proteomes" id="UP000262072"/>
    </source>
</evidence>
<feature type="binding site" evidence="11">
    <location>
        <begin position="115"/>
        <end position="118"/>
    </location>
    <ligand>
        <name>NAD(+)</name>
        <dbReference type="ChEBI" id="CHEBI:57540"/>
    </ligand>
</feature>
<proteinExistence type="inferred from homology"/>
<feature type="binding site" evidence="9">
    <location>
        <position position="170"/>
    </location>
    <ligand>
        <name>glycerol</name>
        <dbReference type="ChEBI" id="CHEBI:17754"/>
    </ligand>
</feature>
<keyword evidence="9" id="KW-0862">Zinc</keyword>
<evidence type="ECO:0000256" key="9">
    <source>
        <dbReference type="PIRSR" id="PIRSR000112-1"/>
    </source>
</evidence>
<evidence type="ECO:0000256" key="1">
    <source>
        <dbReference type="ARBA" id="ARBA00007358"/>
    </source>
</evidence>
<dbReference type="Proteomes" id="UP000262072">
    <property type="component" value="Unassembled WGS sequence"/>
</dbReference>
<dbReference type="OrthoDB" id="5198708at2"/>
<feature type="binding site" evidence="9">
    <location>
        <position position="253"/>
    </location>
    <ligand>
        <name>glycerol</name>
        <dbReference type="ChEBI" id="CHEBI:17754"/>
    </ligand>
</feature>
<feature type="binding site" evidence="10">
    <location>
        <position position="120"/>
    </location>
    <ligand>
        <name>glycerol</name>
        <dbReference type="ChEBI" id="CHEBI:17754"/>
    </ligand>
</feature>
<dbReference type="EMBL" id="UNRR01000010">
    <property type="protein sequence ID" value="SYZ77987.1"/>
    <property type="molecule type" value="Genomic_DNA"/>
</dbReference>
<dbReference type="GO" id="GO:0008888">
    <property type="term" value="F:glycerol dehydrogenase (NAD+) activity"/>
    <property type="evidence" value="ECO:0007669"/>
    <property type="project" value="UniProtKB-EC"/>
</dbReference>
<reference evidence="14" key="1">
    <citation type="submission" date="2018-05" db="EMBL/GenBank/DDBJ databases">
        <authorList>
            <person name="Strepis N."/>
        </authorList>
    </citation>
    <scope>NUCLEOTIDE SEQUENCE [LARGE SCALE GENOMIC DNA]</scope>
</reference>
<dbReference type="PIRSF" id="PIRSF000112">
    <property type="entry name" value="Glycerol_dehydrogenase"/>
    <property type="match status" value="1"/>
</dbReference>
<organism evidence="13 14">
    <name type="scientific">Trichococcus shcherbakoviae</name>
    <dbReference type="NCBI Taxonomy" id="2094020"/>
    <lineage>
        <taxon>Bacteria</taxon>
        <taxon>Bacillati</taxon>
        <taxon>Bacillota</taxon>
        <taxon>Bacilli</taxon>
        <taxon>Lactobacillales</taxon>
        <taxon>Carnobacteriaceae</taxon>
        <taxon>Trichococcus</taxon>
    </lineage>
</organism>
<evidence type="ECO:0000256" key="3">
    <source>
        <dbReference type="ARBA" id="ARBA00023002"/>
    </source>
</evidence>
<dbReference type="RefSeq" id="WP_119092684.1">
    <property type="nucleotide sequence ID" value="NZ_UNRR01000010.1"/>
</dbReference>
<evidence type="ECO:0000256" key="10">
    <source>
        <dbReference type="PIRSR" id="PIRSR000112-2"/>
    </source>
</evidence>
<dbReference type="CDD" id="cd08170">
    <property type="entry name" value="GlyDH"/>
    <property type="match status" value="1"/>
</dbReference>